<dbReference type="KEGG" id="eao:BD94_0446"/>
<dbReference type="HOGENOM" id="CLU_057596_2_1_10"/>
<dbReference type="AlphaFoldDB" id="A0A077E9G5"/>
<gene>
    <name evidence="1" type="ORF">BD94_0446</name>
</gene>
<dbReference type="Pfam" id="PF02622">
    <property type="entry name" value="DUF179"/>
    <property type="match status" value="1"/>
</dbReference>
<dbReference type="PANTHER" id="PTHR31984:SF17">
    <property type="entry name" value="TRANSCRIPTIONAL REGULATOR"/>
    <property type="match status" value="1"/>
</dbReference>
<dbReference type="STRING" id="1338011.BD94_0446"/>
<dbReference type="GeneID" id="56685554"/>
<reference evidence="1" key="2">
    <citation type="journal article" date="2015" name="Genome Biol. Evol.">
        <title>Complete Genome Sequence and Transcriptomic Analysis of the Novel Pathogen Elizabethkingia anophelis in Response to Oxidative Stress.</title>
        <authorList>
            <person name="Li Y."/>
            <person name="Liu Y."/>
            <person name="Chew S.C."/>
            <person name="Tay M."/>
            <person name="Salido M.M."/>
            <person name="Teo J."/>
            <person name="Lauro F.M."/>
            <person name="Givskov M."/>
            <person name="Yang L."/>
        </authorList>
    </citation>
    <scope>NUCLEOTIDE SEQUENCE</scope>
    <source>
        <strain evidence="1">NUHP1</strain>
    </source>
</reference>
<dbReference type="eggNOG" id="COG1678">
    <property type="taxonomic scope" value="Bacteria"/>
</dbReference>
<dbReference type="SUPFAM" id="SSF143456">
    <property type="entry name" value="VC0467-like"/>
    <property type="match status" value="1"/>
</dbReference>
<evidence type="ECO:0000313" key="1">
    <source>
        <dbReference type="EMBL" id="AIL44221.1"/>
    </source>
</evidence>
<accession>A0A077E9G5</accession>
<protein>
    <submittedName>
        <fullName evidence="1">UPF0301 protein YqgE</fullName>
    </submittedName>
</protein>
<reference evidence="1" key="1">
    <citation type="journal article" date="2013" name="Lancet">
        <title>First case of E anophelis outbreak in an intensive-care unit.</title>
        <authorList>
            <person name="Teo J."/>
            <person name="Tan S.Y."/>
            <person name="Tay M."/>
            <person name="Ding Y."/>
            <person name="Kjelleberg S."/>
            <person name="Givskov M."/>
            <person name="Lin R.T."/>
            <person name="Yang L."/>
        </authorList>
    </citation>
    <scope>NUCLEOTIDE SEQUENCE [LARGE SCALE GENOMIC DNA]</scope>
    <source>
        <strain evidence="1">NUHP1</strain>
    </source>
</reference>
<organism evidence="1 2">
    <name type="scientific">Elizabethkingia anophelis NUHP1</name>
    <dbReference type="NCBI Taxonomy" id="1338011"/>
    <lineage>
        <taxon>Bacteria</taxon>
        <taxon>Pseudomonadati</taxon>
        <taxon>Bacteroidota</taxon>
        <taxon>Flavobacteriia</taxon>
        <taxon>Flavobacteriales</taxon>
        <taxon>Weeksellaceae</taxon>
        <taxon>Elizabethkingia</taxon>
    </lineage>
</organism>
<dbReference type="PANTHER" id="PTHR31984">
    <property type="entry name" value="TRANSPORTER, PUTATIVE (DUF179)-RELATED"/>
    <property type="match status" value="1"/>
</dbReference>
<evidence type="ECO:0000313" key="2">
    <source>
        <dbReference type="Proteomes" id="UP000028933"/>
    </source>
</evidence>
<proteinExistence type="predicted"/>
<sequence length="182" mass="20846">MNNSYKGKILISTPDISGDIFSRSVVLIIEHNESGAFGLILNKKNKFLSKRFNKIMQNDIEVYEGGPISQDKIFFIIRGERATSVNSEINDDYYLTDNVEEVIELIVKQELETKNIKIFSGYSGWSPQQLEGEIKNKMWTVIEVINLDYTESNDQNLWKKIMQGLGGEFLLWANAPEDISQN</sequence>
<dbReference type="Proteomes" id="UP000028933">
    <property type="component" value="Chromosome"/>
</dbReference>
<name>A0A077E9G5_9FLAO</name>
<dbReference type="EMBL" id="CP007547">
    <property type="protein sequence ID" value="AIL44221.1"/>
    <property type="molecule type" value="Genomic_DNA"/>
</dbReference>
<dbReference type="InterPro" id="IPR003774">
    <property type="entry name" value="AlgH-like"/>
</dbReference>
<dbReference type="Gene3D" id="3.40.1740.10">
    <property type="entry name" value="VC0467-like"/>
    <property type="match status" value="1"/>
</dbReference>
<dbReference type="RefSeq" id="WP_009085841.1">
    <property type="nucleotide sequence ID" value="NZ_CP007547.1"/>
</dbReference>